<keyword evidence="1" id="KW-0472">Membrane</keyword>
<dbReference type="Gene3D" id="3.30.700.10">
    <property type="entry name" value="Glycoprotein, Type 4 Pilin"/>
    <property type="match status" value="1"/>
</dbReference>
<keyword evidence="1" id="KW-0812">Transmembrane</keyword>
<feature type="transmembrane region" description="Helical" evidence="1">
    <location>
        <begin position="12"/>
        <end position="33"/>
    </location>
</feature>
<evidence type="ECO:0000256" key="1">
    <source>
        <dbReference type="SAM" id="Phobius"/>
    </source>
</evidence>
<organism evidence="2 3">
    <name type="scientific">Candidatus Gottesmanbacteria bacterium GW2011_GWB1_43_11</name>
    <dbReference type="NCBI Taxonomy" id="1618446"/>
    <lineage>
        <taxon>Bacteria</taxon>
        <taxon>Candidatus Gottesmaniibacteriota</taxon>
    </lineage>
</organism>
<keyword evidence="1" id="KW-1133">Transmembrane helix</keyword>
<sequence>MKKYSFNGFTLVEIMVTIAISAMAMTIGVVKYVDFNKTQTIKSAGLILKNNLRDIQTKAATGVKPVTAICNDPATLEGYLVTFNSRTQYQSEAQCSVDKPSGTIVTYDLTELTPGTYFPATLPGTFLFKVLGNGTDVARTIILQNDLTTPTKWYSLCVATSGEIVDCGYSTSTPSCTCT</sequence>
<proteinExistence type="predicted"/>
<reference evidence="2 3" key="1">
    <citation type="journal article" date="2015" name="Nature">
        <title>rRNA introns, odd ribosomes, and small enigmatic genomes across a large radiation of phyla.</title>
        <authorList>
            <person name="Brown C.T."/>
            <person name="Hug L.A."/>
            <person name="Thomas B.C."/>
            <person name="Sharon I."/>
            <person name="Castelle C.J."/>
            <person name="Singh A."/>
            <person name="Wilkins M.J."/>
            <person name="Williams K.H."/>
            <person name="Banfield J.F."/>
        </authorList>
    </citation>
    <scope>NUCLEOTIDE SEQUENCE [LARGE SCALE GENOMIC DNA]</scope>
</reference>
<dbReference type="NCBIfam" id="TIGR02532">
    <property type="entry name" value="IV_pilin_GFxxxE"/>
    <property type="match status" value="1"/>
</dbReference>
<dbReference type="InterPro" id="IPR045584">
    <property type="entry name" value="Pilin-like"/>
</dbReference>
<dbReference type="SUPFAM" id="SSF54523">
    <property type="entry name" value="Pili subunits"/>
    <property type="match status" value="1"/>
</dbReference>
<comment type="caution">
    <text evidence="2">The sequence shown here is derived from an EMBL/GenBank/DDBJ whole genome shotgun (WGS) entry which is preliminary data.</text>
</comment>
<dbReference type="STRING" id="1618446.UV61_C0030G0003"/>
<dbReference type="EMBL" id="LCFD01000030">
    <property type="protein sequence ID" value="KKS84419.1"/>
    <property type="molecule type" value="Genomic_DNA"/>
</dbReference>
<dbReference type="Pfam" id="PF07963">
    <property type="entry name" value="N_methyl"/>
    <property type="match status" value="1"/>
</dbReference>
<gene>
    <name evidence="2" type="ORF">UV61_C0030G0003</name>
</gene>
<accession>A0A0G1CG15</accession>
<protein>
    <submittedName>
        <fullName evidence="2">Uncharacterized protein</fullName>
    </submittedName>
</protein>
<name>A0A0G1CG15_9BACT</name>
<evidence type="ECO:0000313" key="2">
    <source>
        <dbReference type="EMBL" id="KKS84419.1"/>
    </source>
</evidence>
<evidence type="ECO:0000313" key="3">
    <source>
        <dbReference type="Proteomes" id="UP000034050"/>
    </source>
</evidence>
<dbReference type="AlphaFoldDB" id="A0A0G1CG15"/>
<dbReference type="InterPro" id="IPR012902">
    <property type="entry name" value="N_methyl_site"/>
</dbReference>
<dbReference type="Proteomes" id="UP000034050">
    <property type="component" value="Unassembled WGS sequence"/>
</dbReference>